<evidence type="ECO:0000313" key="2">
    <source>
        <dbReference type="Proteomes" id="UP000001366"/>
    </source>
</evidence>
<protein>
    <submittedName>
        <fullName evidence="1">Uncharacterized protein</fullName>
    </submittedName>
</protein>
<gene>
    <name evidence="1" type="ordered locus">PERMA_0820</name>
</gene>
<proteinExistence type="predicted"/>
<evidence type="ECO:0000313" key="1">
    <source>
        <dbReference type="EMBL" id="ACO04119.1"/>
    </source>
</evidence>
<name>C0QPL1_PERMH</name>
<organism evidence="1 2">
    <name type="scientific">Persephonella marina (strain DSM 14350 / EX-H1)</name>
    <dbReference type="NCBI Taxonomy" id="123214"/>
    <lineage>
        <taxon>Bacteria</taxon>
        <taxon>Pseudomonadati</taxon>
        <taxon>Aquificota</taxon>
        <taxon>Aquificia</taxon>
        <taxon>Aquificales</taxon>
        <taxon>Hydrogenothermaceae</taxon>
        <taxon>Persephonella</taxon>
    </lineage>
</organism>
<dbReference type="EMBL" id="CP001230">
    <property type="protein sequence ID" value="ACO04119.1"/>
    <property type="molecule type" value="Genomic_DNA"/>
</dbReference>
<sequence length="193" mass="21308">MDRFAGYILSKNGVSYRSIEGDIFHLKIKGLSAGKFEVKSLEILNGFTELDIKINGEKAGSIDIPGKKIHLTLKDFDISSVQKKKDITGRITADLTIKTGKNILIDGEGKIFISKVTGIPISNVTVNYTIKGDDDKNKVSAQITGDVVKGFFEGELYLPADIKKGYIKGRFDGDIFNGKVKREIFLNFSQLNI</sequence>
<reference evidence="1 2" key="1">
    <citation type="journal article" date="2009" name="J. Bacteriol.">
        <title>Complete and draft genome sequences of six members of the Aquificales.</title>
        <authorList>
            <person name="Reysenbach A.L."/>
            <person name="Hamamura N."/>
            <person name="Podar M."/>
            <person name="Griffiths E."/>
            <person name="Ferreira S."/>
            <person name="Hochstein R."/>
            <person name="Heidelberg J."/>
            <person name="Johnson J."/>
            <person name="Mead D."/>
            <person name="Pohorille A."/>
            <person name="Sarmiento M."/>
            <person name="Schweighofer K."/>
            <person name="Seshadri R."/>
            <person name="Voytek M.A."/>
        </authorList>
    </citation>
    <scope>NUCLEOTIDE SEQUENCE [LARGE SCALE GENOMIC DNA]</scope>
    <source>
        <strain evidence="2">DSM 14350 / EX-H1</strain>
    </source>
</reference>
<keyword evidence="2" id="KW-1185">Reference proteome</keyword>
<dbReference type="HOGENOM" id="CLU_1407621_0_0_0"/>
<accession>C0QPL1</accession>
<dbReference type="AlphaFoldDB" id="C0QPL1"/>
<dbReference type="KEGG" id="pmx:PERMA_0820"/>
<dbReference type="STRING" id="123214.PERMA_0820"/>
<dbReference type="Proteomes" id="UP000001366">
    <property type="component" value="Chromosome"/>
</dbReference>
<dbReference type="PaxDb" id="123214-PERMA_0820"/>